<comment type="subunit">
    <text evidence="8">Part of a complex composed of FtsB, FtsL and FtsQ.</text>
</comment>
<evidence type="ECO:0000256" key="5">
    <source>
        <dbReference type="ARBA" id="ARBA00022989"/>
    </source>
</evidence>
<evidence type="ECO:0000256" key="10">
    <source>
        <dbReference type="SAM" id="Coils"/>
    </source>
</evidence>
<evidence type="ECO:0000256" key="9">
    <source>
        <dbReference type="NCBIfam" id="TIGR02209"/>
    </source>
</evidence>
<comment type="subcellular location">
    <subcellularLocation>
        <location evidence="8">Cell inner membrane</location>
        <topology evidence="8">Single-pass type II membrane protein</topology>
    </subcellularLocation>
    <subcellularLocation>
        <location evidence="1">Cell membrane</location>
        <topology evidence="1">Single-pass type II membrane protein</topology>
    </subcellularLocation>
    <text evidence="8">Localizes to the division septum where it forms a ring structure.</text>
</comment>
<evidence type="ECO:0000256" key="7">
    <source>
        <dbReference type="ARBA" id="ARBA00023306"/>
    </source>
</evidence>
<dbReference type="Proteomes" id="UP000305881">
    <property type="component" value="Chromosome"/>
</dbReference>
<comment type="similarity">
    <text evidence="8">Belongs to the FtsL family.</text>
</comment>
<dbReference type="AlphaFoldDB" id="A0A4P9UYH3"/>
<evidence type="ECO:0000256" key="6">
    <source>
        <dbReference type="ARBA" id="ARBA00023136"/>
    </source>
</evidence>
<dbReference type="Pfam" id="PF04999">
    <property type="entry name" value="FtsL"/>
    <property type="match status" value="1"/>
</dbReference>
<sequence>MAGLLLLILGSAMGVIYSKYQSRLLFVEIQQQERELDRYEVEWGQLQLELTTLAEENRVEQIARDKLKLVMPERDKFIYLKP</sequence>
<reference evidence="12" key="1">
    <citation type="journal article" date="2019" name="J. Bacteriol.">
        <title>A Mutagenic Screen Identifies a TonB-Dependent Receptor Required for the Lanthanide Metal Switch in the Type I Methanotroph 'Methylotuvimicrobium buryatense' 5GB1C.</title>
        <authorList>
            <person name="Groom J.D."/>
            <person name="Ford S.M."/>
            <person name="Pesesky M.W."/>
            <person name="Lidstrom M.E."/>
        </authorList>
    </citation>
    <scope>NUCLEOTIDE SEQUENCE [LARGE SCALE GENOMIC DNA]</scope>
    <source>
        <strain evidence="12">5GB1C</strain>
    </source>
</reference>
<dbReference type="PANTHER" id="PTHR37479:SF1">
    <property type="entry name" value="CELL DIVISION PROTEIN FTSL"/>
    <property type="match status" value="1"/>
</dbReference>
<name>A0A4P9UYH3_METBY</name>
<gene>
    <name evidence="8 11" type="primary">ftsL</name>
    <name evidence="11" type="ORF">EQU24_19740</name>
</gene>
<dbReference type="PANTHER" id="PTHR37479">
    <property type="entry name" value="CELL DIVISION PROTEIN FTSL"/>
    <property type="match status" value="1"/>
</dbReference>
<comment type="function">
    <text evidence="8">Essential cell division protein. May link together the upstream cell division proteins, which are predominantly cytoplasmic, with the downstream cell division proteins, which are predominantly periplasmic.</text>
</comment>
<keyword evidence="7 8" id="KW-0131">Cell cycle</keyword>
<protein>
    <recommendedName>
        <fullName evidence="8 9">Cell division protein FtsL</fullName>
    </recommendedName>
</protein>
<evidence type="ECO:0000256" key="2">
    <source>
        <dbReference type="ARBA" id="ARBA00022475"/>
    </source>
</evidence>
<dbReference type="EMBL" id="CP035467">
    <property type="protein sequence ID" value="QCW84936.1"/>
    <property type="molecule type" value="Genomic_DNA"/>
</dbReference>
<feature type="coiled-coil region" evidence="10">
    <location>
        <begin position="22"/>
        <end position="49"/>
    </location>
</feature>
<keyword evidence="5 8" id="KW-1133">Transmembrane helix</keyword>
<dbReference type="HAMAP" id="MF_00910">
    <property type="entry name" value="FtsL"/>
    <property type="match status" value="1"/>
</dbReference>
<keyword evidence="8" id="KW-0997">Cell inner membrane</keyword>
<evidence type="ECO:0000313" key="12">
    <source>
        <dbReference type="Proteomes" id="UP000305881"/>
    </source>
</evidence>
<dbReference type="InterPro" id="IPR011922">
    <property type="entry name" value="Cell_div_FtsL"/>
</dbReference>
<keyword evidence="3 8" id="KW-0132">Cell division</keyword>
<evidence type="ECO:0000256" key="1">
    <source>
        <dbReference type="ARBA" id="ARBA00004401"/>
    </source>
</evidence>
<keyword evidence="10" id="KW-0175">Coiled coil</keyword>
<accession>A0A4P9UYH3</accession>
<dbReference type="KEGG" id="mbur:EQU24_19740"/>
<dbReference type="GO" id="GO:0005886">
    <property type="term" value="C:plasma membrane"/>
    <property type="evidence" value="ECO:0007669"/>
    <property type="project" value="UniProtKB-SubCell"/>
</dbReference>
<keyword evidence="12" id="KW-1185">Reference proteome</keyword>
<organism evidence="11 12">
    <name type="scientific">Methylotuvimicrobium buryatense</name>
    <name type="common">Methylomicrobium buryatense</name>
    <dbReference type="NCBI Taxonomy" id="95641"/>
    <lineage>
        <taxon>Bacteria</taxon>
        <taxon>Pseudomonadati</taxon>
        <taxon>Pseudomonadota</taxon>
        <taxon>Gammaproteobacteria</taxon>
        <taxon>Methylococcales</taxon>
        <taxon>Methylococcaceae</taxon>
        <taxon>Methylotuvimicrobium</taxon>
    </lineage>
</organism>
<keyword evidence="2 8" id="KW-1003">Cell membrane</keyword>
<dbReference type="STRING" id="675511.GCA_000341735_03488"/>
<proteinExistence type="inferred from homology"/>
<keyword evidence="6 8" id="KW-0472">Membrane</keyword>
<evidence type="ECO:0000313" key="11">
    <source>
        <dbReference type="EMBL" id="QCW84936.1"/>
    </source>
</evidence>
<dbReference type="GO" id="GO:0032153">
    <property type="term" value="C:cell division site"/>
    <property type="evidence" value="ECO:0007669"/>
    <property type="project" value="UniProtKB-UniRule"/>
</dbReference>
<dbReference type="OrthoDB" id="5298556at2"/>
<evidence type="ECO:0000256" key="8">
    <source>
        <dbReference type="HAMAP-Rule" id="MF_00910"/>
    </source>
</evidence>
<evidence type="ECO:0000256" key="3">
    <source>
        <dbReference type="ARBA" id="ARBA00022618"/>
    </source>
</evidence>
<keyword evidence="4 8" id="KW-0812">Transmembrane</keyword>
<dbReference type="GO" id="GO:0043093">
    <property type="term" value="P:FtsZ-dependent cytokinesis"/>
    <property type="evidence" value="ECO:0007669"/>
    <property type="project" value="UniProtKB-UniRule"/>
</dbReference>
<evidence type="ECO:0000256" key="4">
    <source>
        <dbReference type="ARBA" id="ARBA00022692"/>
    </source>
</evidence>
<dbReference type="NCBIfam" id="TIGR02209">
    <property type="entry name" value="ftsL_broad"/>
    <property type="match status" value="1"/>
</dbReference>